<dbReference type="PANTHER" id="PTHR44167:SF30">
    <property type="entry name" value="PHOSPHORYLASE KINASE"/>
    <property type="match status" value="1"/>
</dbReference>
<keyword evidence="1" id="KW-0433">Leucine-rich repeat</keyword>
<dbReference type="SUPFAM" id="SSF56112">
    <property type="entry name" value="Protein kinase-like (PK-like)"/>
    <property type="match status" value="1"/>
</dbReference>
<dbReference type="PROSITE" id="PS00108">
    <property type="entry name" value="PROTEIN_KINASE_ST"/>
    <property type="match status" value="1"/>
</dbReference>
<dbReference type="Pfam" id="PF13855">
    <property type="entry name" value="LRR_8"/>
    <property type="match status" value="1"/>
</dbReference>
<organism evidence="4">
    <name type="scientific">viral metagenome</name>
    <dbReference type="NCBI Taxonomy" id="1070528"/>
    <lineage>
        <taxon>unclassified sequences</taxon>
        <taxon>metagenomes</taxon>
        <taxon>organismal metagenomes</taxon>
    </lineage>
</organism>
<dbReference type="InterPro" id="IPR032675">
    <property type="entry name" value="LRR_dom_sf"/>
</dbReference>
<accession>A0A6C0LXV0</accession>
<evidence type="ECO:0000256" key="2">
    <source>
        <dbReference type="ARBA" id="ARBA00022737"/>
    </source>
</evidence>
<feature type="domain" description="Protein kinase" evidence="3">
    <location>
        <begin position="199"/>
        <end position="469"/>
    </location>
</feature>
<dbReference type="PANTHER" id="PTHR44167">
    <property type="entry name" value="OVARIAN-SPECIFIC SERINE/THREONINE-PROTEIN KINASE LOK-RELATED"/>
    <property type="match status" value="1"/>
</dbReference>
<dbReference type="GO" id="GO:0005634">
    <property type="term" value="C:nucleus"/>
    <property type="evidence" value="ECO:0007669"/>
    <property type="project" value="TreeGrafter"/>
</dbReference>
<dbReference type="InterPro" id="IPR011009">
    <property type="entry name" value="Kinase-like_dom_sf"/>
</dbReference>
<evidence type="ECO:0000313" key="4">
    <source>
        <dbReference type="EMBL" id="QHU35589.1"/>
    </source>
</evidence>
<dbReference type="Gene3D" id="3.80.10.10">
    <property type="entry name" value="Ribonuclease Inhibitor"/>
    <property type="match status" value="1"/>
</dbReference>
<dbReference type="PROSITE" id="PS51450">
    <property type="entry name" value="LRR"/>
    <property type="match status" value="2"/>
</dbReference>
<dbReference type="InterPro" id="IPR000719">
    <property type="entry name" value="Prot_kinase_dom"/>
</dbReference>
<protein>
    <recommendedName>
        <fullName evidence="3">Protein kinase domain-containing protein</fullName>
    </recommendedName>
</protein>
<dbReference type="InterPro" id="IPR008271">
    <property type="entry name" value="Ser/Thr_kinase_AS"/>
</dbReference>
<dbReference type="GO" id="GO:0004674">
    <property type="term" value="F:protein serine/threonine kinase activity"/>
    <property type="evidence" value="ECO:0007669"/>
    <property type="project" value="TreeGrafter"/>
</dbReference>
<proteinExistence type="predicted"/>
<reference evidence="4" key="1">
    <citation type="journal article" date="2020" name="Nature">
        <title>Giant virus diversity and host interactions through global metagenomics.</title>
        <authorList>
            <person name="Schulz F."/>
            <person name="Roux S."/>
            <person name="Paez-Espino D."/>
            <person name="Jungbluth S."/>
            <person name="Walsh D.A."/>
            <person name="Denef V.J."/>
            <person name="McMahon K.D."/>
            <person name="Konstantinidis K.T."/>
            <person name="Eloe-Fadrosh E.A."/>
            <person name="Kyrpides N.C."/>
            <person name="Woyke T."/>
        </authorList>
    </citation>
    <scope>NUCLEOTIDE SEQUENCE</scope>
    <source>
        <strain evidence="4">GVMAG-S-1029409-49</strain>
    </source>
</reference>
<dbReference type="InterPro" id="IPR001611">
    <property type="entry name" value="Leu-rich_rpt"/>
</dbReference>
<dbReference type="AlphaFoldDB" id="A0A6C0LXV0"/>
<evidence type="ECO:0000259" key="3">
    <source>
        <dbReference type="PROSITE" id="PS50011"/>
    </source>
</evidence>
<dbReference type="EMBL" id="MN740609">
    <property type="protein sequence ID" value="QHU35589.1"/>
    <property type="molecule type" value="Genomic_DNA"/>
</dbReference>
<dbReference type="SUPFAM" id="SSF52058">
    <property type="entry name" value="L domain-like"/>
    <property type="match status" value="1"/>
</dbReference>
<keyword evidence="2" id="KW-0677">Repeat</keyword>
<evidence type="ECO:0000256" key="1">
    <source>
        <dbReference type="ARBA" id="ARBA00022614"/>
    </source>
</evidence>
<dbReference type="Gene3D" id="3.30.200.20">
    <property type="entry name" value="Phosphorylase Kinase, domain 1"/>
    <property type="match status" value="1"/>
</dbReference>
<dbReference type="GO" id="GO:0044773">
    <property type="term" value="P:mitotic DNA damage checkpoint signaling"/>
    <property type="evidence" value="ECO:0007669"/>
    <property type="project" value="TreeGrafter"/>
</dbReference>
<sequence>MAIVQDGRLTIDPSFSGDILKLCNLGITTLEGAVFPKCVETVDLSHNSISSISGGVFGLKLRSLDLSHNSIVTISDIPSSVRFLKLAHNSIVSLEGIVFPPTIIDLDLSHNSIEKLSNIPPKVICIDLSHNTCPISFGGLVFPRTLQRMILEGTTVSKGLHTSLVDVDLVWFEVVGCSRYDIDSVRDCKVRKYLIPLGYTYVEYISEGTYSRVFSVKDANGELCAVKVPKHQSRVDHGGVMMDTSSVIEDITLSELNHPNIIDVRRIVYVEEDSRLYTFFPLGNKTLYTKTGNKEWIKRIVFQLLCAIEHLADNGIIHADIKPLNILMFGASDAKSPCDSIKVGDFGGSIHSYGDYNTTMDITTPTFTAPEVLATNIVKTYSHVSDMWAVGCTLYEIITGKALFVYDFKEPRTTSVIIQLYDSSRMEPSGLGQEYDDVVKGCLVSDREKRWTATMCLDHLKCERTRSFMMCWPRVMHDDYLKNRSMYEEYITEKAIVLRAPSVFVNVAMSIYDRYMNRISADNYRATCNIPRMYYALGFVATMMFDIDRYDVHVALKYKSTKNEMLIVFEFIETIITKISSPSV</sequence>
<dbReference type="GO" id="GO:0005524">
    <property type="term" value="F:ATP binding"/>
    <property type="evidence" value="ECO:0007669"/>
    <property type="project" value="InterPro"/>
</dbReference>
<dbReference type="Pfam" id="PF00069">
    <property type="entry name" value="Pkinase"/>
    <property type="match status" value="1"/>
</dbReference>
<dbReference type="Gene3D" id="1.10.510.10">
    <property type="entry name" value="Transferase(Phosphotransferase) domain 1"/>
    <property type="match status" value="1"/>
</dbReference>
<dbReference type="SMART" id="SM00220">
    <property type="entry name" value="S_TKc"/>
    <property type="match status" value="1"/>
</dbReference>
<dbReference type="PROSITE" id="PS50011">
    <property type="entry name" value="PROTEIN_KINASE_DOM"/>
    <property type="match status" value="1"/>
</dbReference>
<name>A0A6C0LXV0_9ZZZZ</name>